<organism evidence="2">
    <name type="scientific">Timema cristinae</name>
    <name type="common">Walking stick</name>
    <dbReference type="NCBI Taxonomy" id="61476"/>
    <lineage>
        <taxon>Eukaryota</taxon>
        <taxon>Metazoa</taxon>
        <taxon>Ecdysozoa</taxon>
        <taxon>Arthropoda</taxon>
        <taxon>Hexapoda</taxon>
        <taxon>Insecta</taxon>
        <taxon>Pterygota</taxon>
        <taxon>Neoptera</taxon>
        <taxon>Polyneoptera</taxon>
        <taxon>Phasmatodea</taxon>
        <taxon>Timematodea</taxon>
        <taxon>Timematoidea</taxon>
        <taxon>Timematidae</taxon>
        <taxon>Timema</taxon>
    </lineage>
</organism>
<reference evidence="2" key="1">
    <citation type="submission" date="2020-11" db="EMBL/GenBank/DDBJ databases">
        <authorList>
            <person name="Tran Van P."/>
        </authorList>
    </citation>
    <scope>NUCLEOTIDE SEQUENCE</scope>
</reference>
<evidence type="ECO:0000313" key="2">
    <source>
        <dbReference type="EMBL" id="CAD7394891.1"/>
    </source>
</evidence>
<feature type="region of interest" description="Disordered" evidence="1">
    <location>
        <begin position="1"/>
        <end position="24"/>
    </location>
</feature>
<dbReference type="EMBL" id="OC317087">
    <property type="protein sequence ID" value="CAD7394891.1"/>
    <property type="molecule type" value="Genomic_DNA"/>
</dbReference>
<feature type="region of interest" description="Disordered" evidence="1">
    <location>
        <begin position="111"/>
        <end position="135"/>
    </location>
</feature>
<protein>
    <submittedName>
        <fullName evidence="2">Uncharacterized protein</fullName>
    </submittedName>
</protein>
<name>A0A7R9CGI2_TIMCR</name>
<dbReference type="AlphaFoldDB" id="A0A7R9CGI2"/>
<proteinExistence type="predicted"/>
<accession>A0A7R9CGI2</accession>
<gene>
    <name evidence="2" type="ORF">TCEB3V08_LOCUS2790</name>
</gene>
<evidence type="ECO:0000256" key="1">
    <source>
        <dbReference type="SAM" id="MobiDB-lite"/>
    </source>
</evidence>
<sequence>MYKSSTVDSVASPAHGVGTDSGLNDRESVGLDEAVGKLLQAFGVVSFWSALVKSSYDGIPQNVLSSGDSTEEEKMLLLAAVLEDEENLGVIFTKPALRMFNTEPQLRYTHTQRKMAQDGRWKNCPGSNRRKHSVA</sequence>